<keyword evidence="8 10" id="KW-0411">Iron-sulfur</keyword>
<evidence type="ECO:0000256" key="10">
    <source>
        <dbReference type="HAMAP-Rule" id="MF_00463"/>
    </source>
</evidence>
<name>A0A926EYY4_9FIRM</name>
<keyword evidence="9 10" id="KW-0472">Membrane</keyword>
<accession>A0A926EYY4</accession>
<evidence type="ECO:0000313" key="14">
    <source>
        <dbReference type="Proteomes" id="UP000601171"/>
    </source>
</evidence>
<gene>
    <name evidence="10" type="primary">rnfB</name>
    <name evidence="13" type="ORF">H8707_11535</name>
</gene>
<evidence type="ECO:0000256" key="5">
    <source>
        <dbReference type="ARBA" id="ARBA00022967"/>
    </source>
</evidence>
<dbReference type="AlphaFoldDB" id="A0A926EYY4"/>
<dbReference type="GO" id="GO:0051539">
    <property type="term" value="F:4 iron, 4 sulfur cluster binding"/>
    <property type="evidence" value="ECO:0007669"/>
    <property type="project" value="UniProtKB-UniRule"/>
</dbReference>
<dbReference type="PROSITE" id="PS00198">
    <property type="entry name" value="4FE4S_FER_1"/>
    <property type="match status" value="2"/>
</dbReference>
<evidence type="ECO:0000256" key="7">
    <source>
        <dbReference type="ARBA" id="ARBA00023004"/>
    </source>
</evidence>
<keyword evidence="4 10" id="KW-0677">Repeat</keyword>
<dbReference type="Pfam" id="PF12838">
    <property type="entry name" value="Fer4_7"/>
    <property type="match status" value="1"/>
</dbReference>
<feature type="domain" description="4Fe-4S" evidence="12">
    <location>
        <begin position="32"/>
        <end position="91"/>
    </location>
</feature>
<keyword evidence="3 10" id="KW-0479">Metal-binding</keyword>
<feature type="binding site" evidence="10">
    <location>
        <position position="176"/>
    </location>
    <ligand>
        <name>[4Fe-4S] cluster</name>
        <dbReference type="ChEBI" id="CHEBI:49883"/>
        <label>3</label>
    </ligand>
</feature>
<dbReference type="InterPro" id="IPR017896">
    <property type="entry name" value="4Fe4S_Fe-S-bd"/>
</dbReference>
<keyword evidence="14" id="KW-1185">Reference proteome</keyword>
<dbReference type="PANTHER" id="PTHR43560">
    <property type="entry name" value="ION-TRANSLOCATING OXIDOREDUCTASE COMPLEX SUBUNIT B"/>
    <property type="match status" value="1"/>
</dbReference>
<dbReference type="SUPFAM" id="SSF54862">
    <property type="entry name" value="4Fe-4S ferredoxins"/>
    <property type="match status" value="1"/>
</dbReference>
<evidence type="ECO:0000256" key="9">
    <source>
        <dbReference type="ARBA" id="ARBA00023136"/>
    </source>
</evidence>
<dbReference type="InterPro" id="IPR050395">
    <property type="entry name" value="4Fe4S_Ferredoxin_RnfB"/>
</dbReference>
<dbReference type="GO" id="GO:0046872">
    <property type="term" value="F:metal ion binding"/>
    <property type="evidence" value="ECO:0007669"/>
    <property type="project" value="UniProtKB-KW"/>
</dbReference>
<dbReference type="InterPro" id="IPR007202">
    <property type="entry name" value="4Fe-4S_dom"/>
</dbReference>
<dbReference type="PROSITE" id="PS51656">
    <property type="entry name" value="4FE4S"/>
    <property type="match status" value="1"/>
</dbReference>
<evidence type="ECO:0000313" key="13">
    <source>
        <dbReference type="EMBL" id="MBC8588849.1"/>
    </source>
</evidence>
<evidence type="ECO:0000256" key="6">
    <source>
        <dbReference type="ARBA" id="ARBA00022982"/>
    </source>
</evidence>
<feature type="binding site" evidence="10">
    <location>
        <position position="180"/>
    </location>
    <ligand>
        <name>[4Fe-4S] cluster</name>
        <dbReference type="ChEBI" id="CHEBI:49883"/>
        <label>2</label>
    </ligand>
</feature>
<feature type="binding site" evidence="10">
    <location>
        <position position="141"/>
    </location>
    <ligand>
        <name>[4Fe-4S] cluster</name>
        <dbReference type="ChEBI" id="CHEBI:49883"/>
        <label>2</label>
    </ligand>
</feature>
<dbReference type="CDD" id="cd10549">
    <property type="entry name" value="MtMvhB_like"/>
    <property type="match status" value="1"/>
</dbReference>
<feature type="binding site" evidence="10">
    <location>
        <position position="151"/>
    </location>
    <ligand>
        <name>[4Fe-4S] cluster</name>
        <dbReference type="ChEBI" id="CHEBI:49883"/>
        <label>3</label>
    </ligand>
</feature>
<evidence type="ECO:0000256" key="2">
    <source>
        <dbReference type="ARBA" id="ARBA00022485"/>
    </source>
</evidence>
<dbReference type="InterPro" id="IPR010207">
    <property type="entry name" value="Elect_transpt_cplx_RnfB/RsxB"/>
</dbReference>
<dbReference type="PROSITE" id="PS51379">
    <property type="entry name" value="4FE4S_FER_2"/>
    <property type="match status" value="4"/>
</dbReference>
<evidence type="ECO:0000259" key="12">
    <source>
        <dbReference type="PROSITE" id="PS51656"/>
    </source>
</evidence>
<dbReference type="InterPro" id="IPR017900">
    <property type="entry name" value="4Fe4S_Fe_S_CS"/>
</dbReference>
<dbReference type="RefSeq" id="WP_262430301.1">
    <property type="nucleotide sequence ID" value="NZ_JACRTG010000028.1"/>
</dbReference>
<sequence length="270" mass="28348">MLDILIPIAVLGGLGLLFGLLLAFASKAFAVEVDPMVDALLSALPGANCGACGYPGCQGLANALFEGKAPANACSIGGQKVADHVAEILGVNSVSVEKSVAAVLCQGDCDKAKDKYIYEGINDCRVAATLSDGQKGCSYGCLGCGTCKEVCEFGAIEIINGVAVIDREKCTACMKCIEICPKKIIDLVPYDNHAVVMCKSEDTGKEVRGKCSIGCIGCKICVKNCPEDAFTFENNLAKINYEKCTNCMICVEKCPTKTIVDVVKKESLVS</sequence>
<keyword evidence="2 10" id="KW-0004">4Fe-4S</keyword>
<evidence type="ECO:0000256" key="1">
    <source>
        <dbReference type="ARBA" id="ARBA00022448"/>
    </source>
</evidence>
<comment type="function">
    <text evidence="10">Part of a membrane-bound complex that couples electron transfer with translocation of ions across the membrane.</text>
</comment>
<feature type="binding site" evidence="10">
    <location>
        <position position="57"/>
    </location>
    <ligand>
        <name>[4Fe-4S] cluster</name>
        <dbReference type="ChEBI" id="CHEBI:49883"/>
        <label>1</label>
    </ligand>
</feature>
<evidence type="ECO:0000256" key="4">
    <source>
        <dbReference type="ARBA" id="ARBA00022737"/>
    </source>
</evidence>
<feature type="domain" description="4Fe-4S ferredoxin-type" evidence="11">
    <location>
        <begin position="204"/>
        <end position="234"/>
    </location>
</feature>
<feature type="domain" description="4Fe-4S ferredoxin-type" evidence="11">
    <location>
        <begin position="141"/>
        <end position="160"/>
    </location>
</feature>
<evidence type="ECO:0000256" key="3">
    <source>
        <dbReference type="ARBA" id="ARBA00022723"/>
    </source>
</evidence>
<evidence type="ECO:0000259" key="11">
    <source>
        <dbReference type="PROSITE" id="PS51379"/>
    </source>
</evidence>
<feature type="domain" description="4Fe-4S ferredoxin-type" evidence="11">
    <location>
        <begin position="235"/>
        <end position="265"/>
    </location>
</feature>
<comment type="caution">
    <text evidence="13">The sequence shown here is derived from an EMBL/GenBank/DDBJ whole genome shotgun (WGS) entry which is preliminary data.</text>
</comment>
<dbReference type="EMBL" id="JACRTG010000028">
    <property type="protein sequence ID" value="MBC8588849.1"/>
    <property type="molecule type" value="Genomic_DNA"/>
</dbReference>
<feature type="binding site" evidence="10">
    <location>
        <position position="52"/>
    </location>
    <ligand>
        <name>[4Fe-4S] cluster</name>
        <dbReference type="ChEBI" id="CHEBI:49883"/>
        <label>1</label>
    </ligand>
</feature>
<feature type="binding site" evidence="10">
    <location>
        <position position="173"/>
    </location>
    <ligand>
        <name>[4Fe-4S] cluster</name>
        <dbReference type="ChEBI" id="CHEBI:49883"/>
        <label>3</label>
    </ligand>
</feature>
<keyword evidence="7 10" id="KW-0408">Iron</keyword>
<dbReference type="GO" id="GO:0005886">
    <property type="term" value="C:plasma membrane"/>
    <property type="evidence" value="ECO:0007669"/>
    <property type="project" value="UniProtKB-SubCell"/>
</dbReference>
<feature type="binding site" evidence="10">
    <location>
        <position position="137"/>
    </location>
    <ligand>
        <name>[4Fe-4S] cluster</name>
        <dbReference type="ChEBI" id="CHEBI:49883"/>
        <label>2</label>
    </ligand>
</feature>
<comment type="subunit">
    <text evidence="10">The complex is composed of six subunits: RnfA, RnfB, RnfC, RnfD, RnfE and RnfG.</text>
</comment>
<protein>
    <recommendedName>
        <fullName evidence="10">Ion-translocating oxidoreductase complex subunit B</fullName>
        <ecNumber evidence="10">7.-.-.-</ecNumber>
    </recommendedName>
    <alternativeName>
        <fullName evidence="10">Rnf electron transport complex subunit B</fullName>
    </alternativeName>
</protein>
<proteinExistence type="inferred from homology"/>
<dbReference type="HAMAP" id="MF_00463">
    <property type="entry name" value="RsxB_RnfB"/>
    <property type="match status" value="1"/>
</dbReference>
<keyword evidence="5 10" id="KW-1278">Translocase</keyword>
<keyword evidence="1 10" id="KW-0813">Transport</keyword>
<feature type="binding site" evidence="10">
    <location>
        <position position="144"/>
    </location>
    <ligand>
        <name>[4Fe-4S] cluster</name>
        <dbReference type="ChEBI" id="CHEBI:49883"/>
        <label>2</label>
    </ligand>
</feature>
<keyword evidence="10" id="KW-1003">Cell membrane</keyword>
<evidence type="ECO:0000256" key="8">
    <source>
        <dbReference type="ARBA" id="ARBA00023014"/>
    </source>
</evidence>
<reference evidence="13" key="1">
    <citation type="submission" date="2020-08" db="EMBL/GenBank/DDBJ databases">
        <title>Genome public.</title>
        <authorList>
            <person name="Liu C."/>
            <person name="Sun Q."/>
        </authorList>
    </citation>
    <scope>NUCLEOTIDE SEQUENCE</scope>
    <source>
        <strain evidence="13">BX21</strain>
    </source>
</reference>
<keyword evidence="6 10" id="KW-0249">Electron transport</keyword>
<feature type="domain" description="4Fe-4S ferredoxin-type" evidence="11">
    <location>
        <begin position="161"/>
        <end position="190"/>
    </location>
</feature>
<feature type="binding site" evidence="10">
    <location>
        <position position="49"/>
    </location>
    <ligand>
        <name>[4Fe-4S] cluster</name>
        <dbReference type="ChEBI" id="CHEBI:49883"/>
        <label>1</label>
    </ligand>
</feature>
<feature type="binding site" evidence="10">
    <location>
        <position position="170"/>
    </location>
    <ligand>
        <name>[4Fe-4S] cluster</name>
        <dbReference type="ChEBI" id="CHEBI:49883"/>
        <label>3</label>
    </ligand>
</feature>
<dbReference type="Gene3D" id="1.10.15.40">
    <property type="entry name" value="Electron transport complex subunit B, putative Fe-S cluster"/>
    <property type="match status" value="1"/>
</dbReference>
<dbReference type="Pfam" id="PF13187">
    <property type="entry name" value="Fer4_9"/>
    <property type="match status" value="1"/>
</dbReference>
<dbReference type="EC" id="7.-.-.-" evidence="10"/>
<dbReference type="GO" id="GO:0009055">
    <property type="term" value="F:electron transfer activity"/>
    <property type="evidence" value="ECO:0007669"/>
    <property type="project" value="InterPro"/>
</dbReference>
<feature type="region of interest" description="Hydrophobic" evidence="10">
    <location>
        <begin position="1"/>
        <end position="26"/>
    </location>
</feature>
<comment type="cofactor">
    <cofactor evidence="10">
        <name>[4Fe-4S] cluster</name>
        <dbReference type="ChEBI" id="CHEBI:49883"/>
    </cofactor>
    <text evidence="10">Binds 3 [4Fe-4S] clusters.</text>
</comment>
<dbReference type="NCBIfam" id="TIGR01944">
    <property type="entry name" value="rnfB"/>
    <property type="match status" value="1"/>
</dbReference>
<comment type="subcellular location">
    <subcellularLocation>
        <location evidence="10">Cell membrane</location>
    </subcellularLocation>
</comment>
<dbReference type="Gene3D" id="3.30.70.20">
    <property type="match status" value="2"/>
</dbReference>
<dbReference type="GO" id="GO:0022900">
    <property type="term" value="P:electron transport chain"/>
    <property type="evidence" value="ECO:0007669"/>
    <property type="project" value="UniProtKB-UniRule"/>
</dbReference>
<dbReference type="Pfam" id="PF04060">
    <property type="entry name" value="FeS"/>
    <property type="match status" value="1"/>
</dbReference>
<organism evidence="13 14">
    <name type="scientific">Paratissierella segnis</name>
    <dbReference type="NCBI Taxonomy" id="2763679"/>
    <lineage>
        <taxon>Bacteria</taxon>
        <taxon>Bacillati</taxon>
        <taxon>Bacillota</taxon>
        <taxon>Tissierellia</taxon>
        <taxon>Tissierellales</taxon>
        <taxon>Tissierellaceae</taxon>
        <taxon>Paratissierella</taxon>
    </lineage>
</organism>
<feature type="binding site" evidence="10">
    <location>
        <position position="74"/>
    </location>
    <ligand>
        <name>[4Fe-4S] cluster</name>
        <dbReference type="ChEBI" id="CHEBI:49883"/>
        <label>1</label>
    </ligand>
</feature>
<comment type="similarity">
    <text evidence="10">Belongs to the 4Fe4S bacterial-type ferredoxin family. RnfB subfamily.</text>
</comment>
<dbReference type="Proteomes" id="UP000601171">
    <property type="component" value="Unassembled WGS sequence"/>
</dbReference>
<dbReference type="PANTHER" id="PTHR43560:SF1">
    <property type="entry name" value="ION-TRANSLOCATING OXIDOREDUCTASE COMPLEX SUBUNIT B"/>
    <property type="match status" value="1"/>
</dbReference>
<feature type="binding site" evidence="10">
    <location>
        <position position="147"/>
    </location>
    <ligand>
        <name>[4Fe-4S] cluster</name>
        <dbReference type="ChEBI" id="CHEBI:49883"/>
        <label>2</label>
    </ligand>
</feature>